<name>A0A1H6IRG2_9FLAO</name>
<sequence length="135" mass="15959">MITQSYFTDLTYKINGDCIEVHKHLGSGLLESVYCEALKEEFALRNINFKSEFRINVIYKEKTLNCDFRCDFLIEDIIVLEIKSVKKFDEMHKAQLLNYMGLLKVPKGILINFNVKNIFHEGQETFVNKYYEQLM</sequence>
<organism evidence="1 2">
    <name type="scientific">Epilithonimonas hominis</name>
    <dbReference type="NCBI Taxonomy" id="420404"/>
    <lineage>
        <taxon>Bacteria</taxon>
        <taxon>Pseudomonadati</taxon>
        <taxon>Bacteroidota</taxon>
        <taxon>Flavobacteriia</taxon>
        <taxon>Flavobacteriales</taxon>
        <taxon>Weeksellaceae</taxon>
        <taxon>Chryseobacterium group</taxon>
        <taxon>Epilithonimonas</taxon>
    </lineage>
</organism>
<gene>
    <name evidence="1" type="ORF">SAMN05421793_10912</name>
</gene>
<proteinExistence type="predicted"/>
<evidence type="ECO:0000313" key="1">
    <source>
        <dbReference type="EMBL" id="SEH51770.1"/>
    </source>
</evidence>
<reference evidence="2" key="1">
    <citation type="submission" date="2016-10" db="EMBL/GenBank/DDBJ databases">
        <authorList>
            <person name="Varghese N."/>
            <person name="Submissions S."/>
        </authorList>
    </citation>
    <scope>NUCLEOTIDE SEQUENCE [LARGE SCALE GENOMIC DNA]</scope>
    <source>
        <strain evidence="2">DSM 19326</strain>
    </source>
</reference>
<evidence type="ECO:0000313" key="2">
    <source>
        <dbReference type="Proteomes" id="UP000198555"/>
    </source>
</evidence>
<dbReference type="InterPro" id="IPR011604">
    <property type="entry name" value="PDDEXK-like_dom_sf"/>
</dbReference>
<dbReference type="InterPro" id="IPR026350">
    <property type="entry name" value="GxxExxY"/>
</dbReference>
<dbReference type="AlphaFoldDB" id="A0A1H6IRG2"/>
<dbReference type="Gene3D" id="3.90.320.10">
    <property type="match status" value="1"/>
</dbReference>
<dbReference type="EMBL" id="FNWX01000009">
    <property type="protein sequence ID" value="SEH51770.1"/>
    <property type="molecule type" value="Genomic_DNA"/>
</dbReference>
<protein>
    <submittedName>
        <fullName evidence="1">GxxExxY protein</fullName>
    </submittedName>
</protein>
<dbReference type="STRING" id="420404.SAMN05421793_10912"/>
<keyword evidence="2" id="KW-1185">Reference proteome</keyword>
<dbReference type="Proteomes" id="UP000198555">
    <property type="component" value="Unassembled WGS sequence"/>
</dbReference>
<accession>A0A1H6IRG2</accession>
<dbReference type="Pfam" id="PF13366">
    <property type="entry name" value="PDDEXK_3"/>
    <property type="match status" value="1"/>
</dbReference>
<dbReference type="NCBIfam" id="TIGR04256">
    <property type="entry name" value="GxxExxY"/>
    <property type="match status" value="1"/>
</dbReference>